<sequence length="95" mass="10443">MGSESLLGCPADVKYECREVKRNDFVYLFCMVKEKARAQHGYHVLAQEHNVKSSFAKGQVDCRITKSGTKPEHNKAAAGTGALRVLVDLVVVPIP</sequence>
<reference evidence="2" key="1">
    <citation type="submission" date="2011-12" db="EMBL/GenBank/DDBJ databases">
        <authorList>
            <consortium name="The Broad Institute Genome Sequencing Platform"/>
            <person name="Russ C."/>
            <person name="Tyler B."/>
            <person name="Panabieres F."/>
            <person name="Shan W."/>
            <person name="Tripathy S."/>
            <person name="Grunwald N."/>
            <person name="Machado M."/>
            <person name="Young S.K."/>
            <person name="Zeng Q."/>
            <person name="Gargeya S."/>
            <person name="Fitzgerald M."/>
            <person name="Haas B."/>
            <person name="Abouelleil A."/>
            <person name="Alvarado L."/>
            <person name="Arachchi H.M."/>
            <person name="Berlin A."/>
            <person name="Chapman S.B."/>
            <person name="Gearin G."/>
            <person name="Goldberg J."/>
            <person name="Griggs A."/>
            <person name="Gujja S."/>
            <person name="Hansen M."/>
            <person name="Heiman D."/>
            <person name="Howarth C."/>
            <person name="Larimer J."/>
            <person name="Lui A."/>
            <person name="MacDonald P.J.P."/>
            <person name="McCowen C."/>
            <person name="Montmayeur A."/>
            <person name="Murphy C."/>
            <person name="Neiman D."/>
            <person name="Pearson M."/>
            <person name="Priest M."/>
            <person name="Roberts A."/>
            <person name="Saif S."/>
            <person name="Shea T."/>
            <person name="Sisk P."/>
            <person name="Stolte C."/>
            <person name="Sykes S."/>
            <person name="Wortman J."/>
            <person name="Nusbaum C."/>
            <person name="Birren B."/>
        </authorList>
    </citation>
    <scope>NUCLEOTIDE SEQUENCE [LARGE SCALE GENOMIC DNA]</scope>
    <source>
        <strain evidence="2">INRA-310</strain>
    </source>
</reference>
<gene>
    <name evidence="1" type="ORF">PPTG_20634</name>
</gene>
<dbReference type="AlphaFoldDB" id="W2RFV3"/>
<accession>W2RFV3</accession>
<reference evidence="1 2" key="2">
    <citation type="submission" date="2013-11" db="EMBL/GenBank/DDBJ databases">
        <title>The Genome Sequence of Phytophthora parasitica INRA-310.</title>
        <authorList>
            <consortium name="The Broad Institute Genomics Platform"/>
            <person name="Russ C."/>
            <person name="Tyler B."/>
            <person name="Panabieres F."/>
            <person name="Shan W."/>
            <person name="Tripathy S."/>
            <person name="Grunwald N."/>
            <person name="Machado M."/>
            <person name="Johnson C.S."/>
            <person name="Arredondo F."/>
            <person name="Hong C."/>
            <person name="Coffey M."/>
            <person name="Young S.K."/>
            <person name="Zeng Q."/>
            <person name="Gargeya S."/>
            <person name="Fitzgerald M."/>
            <person name="Abouelleil A."/>
            <person name="Alvarado L."/>
            <person name="Chapman S.B."/>
            <person name="Gainer-Dewar J."/>
            <person name="Goldberg J."/>
            <person name="Griggs A."/>
            <person name="Gujja S."/>
            <person name="Hansen M."/>
            <person name="Howarth C."/>
            <person name="Imamovic A."/>
            <person name="Ireland A."/>
            <person name="Larimer J."/>
            <person name="McCowan C."/>
            <person name="Murphy C."/>
            <person name="Pearson M."/>
            <person name="Poon T.W."/>
            <person name="Priest M."/>
            <person name="Roberts A."/>
            <person name="Saif S."/>
            <person name="Shea T."/>
            <person name="Sykes S."/>
            <person name="Wortman J."/>
            <person name="Nusbaum C."/>
            <person name="Birren B."/>
        </authorList>
    </citation>
    <scope>NUCLEOTIDE SEQUENCE [LARGE SCALE GENOMIC DNA]</scope>
    <source>
        <strain evidence="1 2">INRA-310</strain>
    </source>
</reference>
<proteinExistence type="predicted"/>
<dbReference type="VEuPathDB" id="FungiDB:PPTG_20634"/>
<dbReference type="RefSeq" id="XP_008891079.1">
    <property type="nucleotide sequence ID" value="XM_008892831.1"/>
</dbReference>
<dbReference type="OMA" id="VDCRITK"/>
<dbReference type="EMBL" id="KI669561">
    <property type="protein sequence ID" value="ETN23415.1"/>
    <property type="molecule type" value="Genomic_DNA"/>
</dbReference>
<dbReference type="Proteomes" id="UP000018817">
    <property type="component" value="Unassembled WGS sequence"/>
</dbReference>
<evidence type="ECO:0000313" key="1">
    <source>
        <dbReference type="EMBL" id="ETN23415.1"/>
    </source>
</evidence>
<organism evidence="1 2">
    <name type="scientific">Phytophthora nicotianae (strain INRA-310)</name>
    <name type="common">Phytophthora parasitica</name>
    <dbReference type="NCBI Taxonomy" id="761204"/>
    <lineage>
        <taxon>Eukaryota</taxon>
        <taxon>Sar</taxon>
        <taxon>Stramenopiles</taxon>
        <taxon>Oomycota</taxon>
        <taxon>Peronosporomycetes</taxon>
        <taxon>Peronosporales</taxon>
        <taxon>Peronosporaceae</taxon>
        <taxon>Phytophthora</taxon>
    </lineage>
</organism>
<dbReference type="GeneID" id="20189233"/>
<evidence type="ECO:0000313" key="2">
    <source>
        <dbReference type="Proteomes" id="UP000018817"/>
    </source>
</evidence>
<protein>
    <submittedName>
        <fullName evidence="1">Uncharacterized protein</fullName>
    </submittedName>
</protein>
<name>W2RFV3_PHYN3</name>